<dbReference type="InterPro" id="IPR036908">
    <property type="entry name" value="RlpA-like_sf"/>
</dbReference>
<feature type="transmembrane region" description="Helical" evidence="2">
    <location>
        <begin position="109"/>
        <end position="131"/>
    </location>
</feature>
<keyword evidence="2" id="KW-0472">Membrane</keyword>
<comment type="caution">
    <text evidence="4">The sequence shown here is derived from an EMBL/GenBank/DDBJ whole genome shotgun (WGS) entry which is preliminary data.</text>
</comment>
<keyword evidence="2" id="KW-0812">Transmembrane</keyword>
<gene>
    <name evidence="4" type="ORF">GQ466_24010</name>
</gene>
<dbReference type="Proteomes" id="UP000431901">
    <property type="component" value="Unassembled WGS sequence"/>
</dbReference>
<reference evidence="4 5" key="1">
    <citation type="submission" date="2019-12" db="EMBL/GenBank/DDBJ databases">
        <title>Nocardia macrotermitis sp. nov. and Nocardia aurantia sp. nov., isolated from the gut of the fungus growing-termite Macrotermes natalensis.</title>
        <authorList>
            <person name="Christine B."/>
            <person name="Rene B."/>
        </authorList>
    </citation>
    <scope>NUCLEOTIDE SEQUENCE [LARGE SCALE GENOMIC DNA]</scope>
    <source>
        <strain evidence="4 5">DSM 102126</strain>
    </source>
</reference>
<dbReference type="GO" id="GO:0006355">
    <property type="term" value="P:regulation of DNA-templated transcription"/>
    <property type="evidence" value="ECO:0007669"/>
    <property type="project" value="InterPro"/>
</dbReference>
<evidence type="ECO:0000313" key="4">
    <source>
        <dbReference type="EMBL" id="MXQ67085.1"/>
    </source>
</evidence>
<name>A0A6I4WFJ5_9ACTN</name>
<dbReference type="RefSeq" id="WP_161105289.1">
    <property type="nucleotide sequence ID" value="NZ_JBHLYI010000023.1"/>
</dbReference>
<dbReference type="InterPro" id="IPR016032">
    <property type="entry name" value="Sig_transdc_resp-reg_C-effctor"/>
</dbReference>
<dbReference type="EMBL" id="WUTW01000006">
    <property type="protein sequence ID" value="MXQ67085.1"/>
    <property type="molecule type" value="Genomic_DNA"/>
</dbReference>
<dbReference type="GO" id="GO:0003677">
    <property type="term" value="F:DNA binding"/>
    <property type="evidence" value="ECO:0007669"/>
    <property type="project" value="InterPro"/>
</dbReference>
<protein>
    <recommendedName>
        <fullName evidence="3">RlpA-like protein double-psi beta-barrel domain-containing protein</fullName>
    </recommendedName>
</protein>
<evidence type="ECO:0000256" key="2">
    <source>
        <dbReference type="SAM" id="Phobius"/>
    </source>
</evidence>
<accession>A0A6I4WFJ5</accession>
<dbReference type="Gene3D" id="1.10.10.10">
    <property type="entry name" value="Winged helix-like DNA-binding domain superfamily/Winged helix DNA-binding domain"/>
    <property type="match status" value="1"/>
</dbReference>
<evidence type="ECO:0000313" key="5">
    <source>
        <dbReference type="Proteomes" id="UP000431901"/>
    </source>
</evidence>
<evidence type="ECO:0000256" key="1">
    <source>
        <dbReference type="SAM" id="MobiDB-lite"/>
    </source>
</evidence>
<proteinExistence type="predicted"/>
<keyword evidence="5" id="KW-1185">Reference proteome</keyword>
<dbReference type="OrthoDB" id="3468345at2"/>
<evidence type="ECO:0000259" key="3">
    <source>
        <dbReference type="Pfam" id="PF03330"/>
    </source>
</evidence>
<dbReference type="InterPro" id="IPR036388">
    <property type="entry name" value="WH-like_DNA-bd_sf"/>
</dbReference>
<sequence>MDARARDAADQLMLLTRLLLRADGVPPGAAAPRTRVLRHNRAELTAAEQHVFGLLVAGRRTARLAALLEISERAVEDHLRALLGDFALPETPAVERPDARRARRRRGMLALFAAPGATALIVAGGAAAFALQVPEAEAPRPVRTGPLPDGTRPAAATGYRPARPTASHRLSHGTAPRPSHGTAPATERGAVPGASRGAGPWAEPGASRGAGPWPGRGGGRGARLPHGVATATSFWDAATARGARMSARTVASPYWPLGTRVRVSYGGRSADGVVQDFGPAAWAVAQHAPPAIIDLSEPMMAALTGRRVHAVPVRFEVLAFGTGPVYRTSGPGYDLAFRT</sequence>
<organism evidence="4 5">
    <name type="scientific">Actinomadura rayongensis</name>
    <dbReference type="NCBI Taxonomy" id="1429076"/>
    <lineage>
        <taxon>Bacteria</taxon>
        <taxon>Bacillati</taxon>
        <taxon>Actinomycetota</taxon>
        <taxon>Actinomycetes</taxon>
        <taxon>Streptosporangiales</taxon>
        <taxon>Thermomonosporaceae</taxon>
        <taxon>Actinomadura</taxon>
    </lineage>
</organism>
<dbReference type="InterPro" id="IPR009009">
    <property type="entry name" value="RlpA-like_DPBB"/>
</dbReference>
<feature type="region of interest" description="Disordered" evidence="1">
    <location>
        <begin position="139"/>
        <end position="224"/>
    </location>
</feature>
<dbReference type="Pfam" id="PF03330">
    <property type="entry name" value="DPBB_1"/>
    <property type="match status" value="1"/>
</dbReference>
<keyword evidence="2" id="KW-1133">Transmembrane helix</keyword>
<feature type="compositionally biased region" description="Gly residues" evidence="1">
    <location>
        <begin position="212"/>
        <end position="221"/>
    </location>
</feature>
<dbReference type="AlphaFoldDB" id="A0A6I4WFJ5"/>
<dbReference type="Gene3D" id="2.40.40.10">
    <property type="entry name" value="RlpA-like domain"/>
    <property type="match status" value="1"/>
</dbReference>
<dbReference type="SUPFAM" id="SSF46894">
    <property type="entry name" value="C-terminal effector domain of the bipartite response regulators"/>
    <property type="match status" value="1"/>
</dbReference>
<feature type="domain" description="RlpA-like protein double-psi beta-barrel" evidence="3">
    <location>
        <begin position="230"/>
        <end position="314"/>
    </location>
</feature>